<reference evidence="1 2" key="1">
    <citation type="submission" date="2023-03" db="EMBL/GenBank/DDBJ databases">
        <title>WGS of Gossypium arboreum.</title>
        <authorList>
            <person name="Yu D."/>
        </authorList>
    </citation>
    <scope>NUCLEOTIDE SEQUENCE [LARGE SCALE GENOMIC DNA]</scope>
    <source>
        <tissue evidence="1">Leaf</tissue>
    </source>
</reference>
<evidence type="ECO:0000313" key="2">
    <source>
        <dbReference type="Proteomes" id="UP001358586"/>
    </source>
</evidence>
<comment type="caution">
    <text evidence="1">The sequence shown here is derived from an EMBL/GenBank/DDBJ whole genome shotgun (WGS) entry which is preliminary data.</text>
</comment>
<accession>A0ABR0MIJ5</accession>
<sequence>MLGCMDIDLTLREEQLAPLIVETTHYVEKDFERWDCSNRMSLIIMKHSIPKAFEGTGSEEITQAKVSLMKLRNVLLKTIRGYEFYDPTIRNIFETRTATIFEDVEFGGRNKVRNIAFKKELNSNLVPIITFDDVLVLIPITDQEVNPEPQ</sequence>
<evidence type="ECO:0000313" key="1">
    <source>
        <dbReference type="EMBL" id="KAK5772961.1"/>
    </source>
</evidence>
<dbReference type="Proteomes" id="UP001358586">
    <property type="component" value="Chromosome 13"/>
</dbReference>
<keyword evidence="2" id="KW-1185">Reference proteome</keyword>
<organism evidence="1 2">
    <name type="scientific">Gossypium arboreum</name>
    <name type="common">Tree cotton</name>
    <name type="synonym">Gossypium nanking</name>
    <dbReference type="NCBI Taxonomy" id="29729"/>
    <lineage>
        <taxon>Eukaryota</taxon>
        <taxon>Viridiplantae</taxon>
        <taxon>Streptophyta</taxon>
        <taxon>Embryophyta</taxon>
        <taxon>Tracheophyta</taxon>
        <taxon>Spermatophyta</taxon>
        <taxon>Magnoliopsida</taxon>
        <taxon>eudicotyledons</taxon>
        <taxon>Gunneridae</taxon>
        <taxon>Pentapetalae</taxon>
        <taxon>rosids</taxon>
        <taxon>malvids</taxon>
        <taxon>Malvales</taxon>
        <taxon>Malvaceae</taxon>
        <taxon>Malvoideae</taxon>
        <taxon>Gossypium</taxon>
    </lineage>
</organism>
<proteinExistence type="predicted"/>
<gene>
    <name evidence="1" type="ORF">PVK06_049263</name>
</gene>
<dbReference type="EMBL" id="JARKNE010000013">
    <property type="protein sequence ID" value="KAK5772961.1"/>
    <property type="molecule type" value="Genomic_DNA"/>
</dbReference>
<protein>
    <submittedName>
        <fullName evidence="1">Uncharacterized protein</fullName>
    </submittedName>
</protein>
<name>A0ABR0MIJ5_GOSAR</name>